<evidence type="ECO:0000313" key="1">
    <source>
        <dbReference type="EMBL" id="ANA49244.1"/>
    </source>
</evidence>
<sequence length="64" mass="7767">MKDVPNTQYEEIMQALEKVDEFIEQNGVVEFEDTKDPDRPFRMEYAFESETVSETRYRRRDIDV</sequence>
<accession>A0A1S5R1F7</accession>
<organism evidence="1 2">
    <name type="scientific">Pseudomonas phage phiPMW</name>
    <dbReference type="NCBI Taxonomy" id="1815582"/>
    <lineage>
        <taxon>Viruses</taxon>
        <taxon>Duplodnaviria</taxon>
        <taxon>Heunggongvirae</taxon>
        <taxon>Uroviricota</taxon>
        <taxon>Caudoviricetes</taxon>
        <taxon>Plaisancevirus</taxon>
        <taxon>Plaisancevirus PMW</taxon>
    </lineage>
</organism>
<protein>
    <submittedName>
        <fullName evidence="1">Uncharacterized protein</fullName>
    </submittedName>
</protein>
<reference evidence="1 2" key="1">
    <citation type="submission" date="2016-03" db="EMBL/GenBank/DDBJ databases">
        <title>Characterization of pf16 and phiPMW: Two novel phages infecting Pseudomonas putida PpG1.</title>
        <authorList>
            <person name="Magill D.J."/>
            <person name="Krylov V.N."/>
            <person name="Allen C.C.R."/>
            <person name="McGrath J.W."/>
            <person name="Quinn J.P."/>
            <person name="Kulakov L.A."/>
        </authorList>
    </citation>
    <scope>NUCLEOTIDE SEQUENCE [LARGE SCALE GENOMIC DNA]</scope>
</reference>
<proteinExistence type="predicted"/>
<gene>
    <name evidence="1" type="ORF">PMW_119</name>
</gene>
<dbReference type="EMBL" id="KU862660">
    <property type="protein sequence ID" value="ANA49244.1"/>
    <property type="molecule type" value="Genomic_DNA"/>
</dbReference>
<dbReference type="Proteomes" id="UP000223738">
    <property type="component" value="Segment"/>
</dbReference>
<name>A0A1S5R1F7_9CAUD</name>
<evidence type="ECO:0000313" key="2">
    <source>
        <dbReference type="Proteomes" id="UP000223738"/>
    </source>
</evidence>
<keyword evidence="2" id="KW-1185">Reference proteome</keyword>